<reference evidence="1 2" key="1">
    <citation type="submission" date="2018-12" db="EMBL/GenBank/DDBJ databases">
        <authorList>
            <person name="Li S."/>
            <person name="Yang R."/>
            <person name="Chen G."/>
            <person name="Zou L."/>
            <person name="Zhang C."/>
            <person name="Chen Y."/>
            <person name="Liu Z."/>
            <person name="Li Y."/>
            <person name="Yan Y."/>
            <person name="Huang M."/>
            <person name="Chen T."/>
        </authorList>
    </citation>
    <scope>NUCLEOTIDE SEQUENCE [LARGE SCALE GENOMIC DNA]</scope>
    <source>
        <strain evidence="1 2">1257</strain>
    </source>
</reference>
<dbReference type="EMBL" id="CP034338">
    <property type="protein sequence ID" value="AZL69231.1"/>
    <property type="molecule type" value="Genomic_DNA"/>
</dbReference>
<dbReference type="AlphaFoldDB" id="A0A3Q8U2M5"/>
<evidence type="ECO:0000313" key="1">
    <source>
        <dbReference type="EMBL" id="AZL69231.1"/>
    </source>
</evidence>
<proteinExistence type="predicted"/>
<accession>A0A3Q8U2M5</accession>
<dbReference type="KEGG" id="pory:EJA05_16520"/>
<sequence length="85" mass="9692">MSHPEISTEHPDPQARVDIFNLNRLHRGSLGAYSIARVLRENHGLDEQPLEARDQYGLLLALEFICYDLYAHHEAELEPGERGAQ</sequence>
<dbReference type="Proteomes" id="UP000268230">
    <property type="component" value="Chromosome"/>
</dbReference>
<gene>
    <name evidence="1" type="ORF">EJA05_16520</name>
</gene>
<organism evidence="1 2">
    <name type="scientific">Pseudomonas entomophila</name>
    <dbReference type="NCBI Taxonomy" id="312306"/>
    <lineage>
        <taxon>Bacteria</taxon>
        <taxon>Pseudomonadati</taxon>
        <taxon>Pseudomonadota</taxon>
        <taxon>Gammaproteobacteria</taxon>
        <taxon>Pseudomonadales</taxon>
        <taxon>Pseudomonadaceae</taxon>
        <taxon>Pseudomonas</taxon>
    </lineage>
</organism>
<evidence type="ECO:0000313" key="2">
    <source>
        <dbReference type="Proteomes" id="UP000268230"/>
    </source>
</evidence>
<protein>
    <submittedName>
        <fullName evidence="1">Uncharacterized protein</fullName>
    </submittedName>
</protein>
<name>A0A3Q8U2M5_9PSED</name>